<proteinExistence type="predicted"/>
<dbReference type="Proteomes" id="UP000658514">
    <property type="component" value="Unassembled WGS sequence"/>
</dbReference>
<feature type="transmembrane region" description="Helical" evidence="1">
    <location>
        <begin position="402"/>
        <end position="422"/>
    </location>
</feature>
<keyword evidence="1" id="KW-0812">Transmembrane</keyword>
<evidence type="ECO:0000313" key="2">
    <source>
        <dbReference type="EMBL" id="MBD2196615.1"/>
    </source>
</evidence>
<evidence type="ECO:0000313" key="3">
    <source>
        <dbReference type="Proteomes" id="UP000658514"/>
    </source>
</evidence>
<name>A0ABR8AB02_9CYAN</name>
<comment type="caution">
    <text evidence="2">The sequence shown here is derived from an EMBL/GenBank/DDBJ whole genome shotgun (WGS) entry which is preliminary data.</text>
</comment>
<keyword evidence="1" id="KW-1133">Transmembrane helix</keyword>
<dbReference type="RefSeq" id="WP_190548535.1">
    <property type="nucleotide sequence ID" value="NZ_CAWPNO010000050.1"/>
</dbReference>
<keyword evidence="1" id="KW-0472">Membrane</keyword>
<organism evidence="2 3">
    <name type="scientific">Calothrix parietina FACHB-288</name>
    <dbReference type="NCBI Taxonomy" id="2692896"/>
    <lineage>
        <taxon>Bacteria</taxon>
        <taxon>Bacillati</taxon>
        <taxon>Cyanobacteriota</taxon>
        <taxon>Cyanophyceae</taxon>
        <taxon>Nostocales</taxon>
        <taxon>Calotrichaceae</taxon>
        <taxon>Calothrix</taxon>
    </lineage>
</organism>
<protein>
    <submittedName>
        <fullName evidence="2">Uncharacterized protein</fullName>
    </submittedName>
</protein>
<feature type="transmembrane region" description="Helical" evidence="1">
    <location>
        <begin position="434"/>
        <end position="452"/>
    </location>
</feature>
<accession>A0ABR8AB02</accession>
<dbReference type="EMBL" id="JACJQH010000019">
    <property type="protein sequence ID" value="MBD2196615.1"/>
    <property type="molecule type" value="Genomic_DNA"/>
</dbReference>
<reference evidence="2 3" key="1">
    <citation type="journal article" date="2020" name="ISME J.">
        <title>Comparative genomics reveals insights into cyanobacterial evolution and habitat adaptation.</title>
        <authorList>
            <person name="Chen M.Y."/>
            <person name="Teng W.K."/>
            <person name="Zhao L."/>
            <person name="Hu C.X."/>
            <person name="Zhou Y.K."/>
            <person name="Han B.P."/>
            <person name="Song L.R."/>
            <person name="Shu W.S."/>
        </authorList>
    </citation>
    <scope>NUCLEOTIDE SEQUENCE [LARGE SCALE GENOMIC DNA]</scope>
    <source>
        <strain evidence="2 3">FACHB-288</strain>
    </source>
</reference>
<keyword evidence="3" id="KW-1185">Reference proteome</keyword>
<feature type="transmembrane region" description="Helical" evidence="1">
    <location>
        <begin position="377"/>
        <end position="395"/>
    </location>
</feature>
<sequence>MSAAIQKGLGSIISLAGKATDLFNEAATTQTSIIATSGNLMKLTGYNFSQATSFVEDFQSQMSEVAAKLPGMASDFTAFGRGIMDDVIPAFAGLDGKLDSLERRAALGRLKDLTTFGTLLGQTAGIDSTRASSQAAYFLSGTRTLKELKTLDLYEKNTTFRNELERLLGGRDLRRLSSDERQRIFLQAARLDPRVLEELSNSVEGVFGTINDKLFGLQTGLFGLMRDVDPLTNGNQSAFKAINKALLALFGDNGLFSTLGATLKILGVTGSDPMRILRDAANSFAARVRYLNLIFSDFNALKDLGQLQNDIRYFFKRFLNLELLGKKLAEFVSTAFSFLAGSNSPIFYSTLATAIGEGLIGVVKGIGSFLANLDGSVYAAIGAGILLKMGVTALFKVIASRLLTIGAAWFAGRVLPTILAQLAPVLMGIMSGPAGWITLAIAAVGLIVIGILKDPKLRRSITEPIGNFFRFIGEGFSNLWKDVVSLWDNMVSSIKGFFGGIANKFNEFKDWISGSNSESKQPNQAKTGLQNWWDKLTGKTPNSANGLNYQGLLGAAARELNQAPQGSGLVVANTSEAILNRQQQAVLLNGLSSRGGSLNIGSITINTQAKDAEGIAKTVVSYIAREWSNYQKSHLAIAA</sequence>
<evidence type="ECO:0000256" key="1">
    <source>
        <dbReference type="SAM" id="Phobius"/>
    </source>
</evidence>
<gene>
    <name evidence="2" type="ORF">H6G24_14080</name>
</gene>